<keyword evidence="5" id="KW-0802">TPR repeat</keyword>
<accession>A0A1Q8CY44</accession>
<dbReference type="InterPro" id="IPR005158">
    <property type="entry name" value="BTAD"/>
</dbReference>
<evidence type="ECO:0000256" key="4">
    <source>
        <dbReference type="ARBA" id="ARBA00023163"/>
    </source>
</evidence>
<evidence type="ECO:0000256" key="1">
    <source>
        <dbReference type="ARBA" id="ARBA00005820"/>
    </source>
</evidence>
<dbReference type="EMBL" id="MSIE01000002">
    <property type="protein sequence ID" value="OLF19274.1"/>
    <property type="molecule type" value="Genomic_DNA"/>
</dbReference>
<evidence type="ECO:0000256" key="6">
    <source>
        <dbReference type="PROSITE-ProRule" id="PRU01091"/>
    </source>
</evidence>
<evidence type="ECO:0000256" key="7">
    <source>
        <dbReference type="SAM" id="MobiDB-lite"/>
    </source>
</evidence>
<dbReference type="CDD" id="cd15831">
    <property type="entry name" value="BTAD"/>
    <property type="match status" value="1"/>
</dbReference>
<dbReference type="SUPFAM" id="SSF48452">
    <property type="entry name" value="TPR-like"/>
    <property type="match status" value="2"/>
</dbReference>
<dbReference type="InterPro" id="IPR051677">
    <property type="entry name" value="AfsR-DnrI-RedD_regulator"/>
</dbReference>
<feature type="DNA-binding region" description="OmpR/PhoB-type" evidence="6">
    <location>
        <begin position="1"/>
        <end position="104"/>
    </location>
</feature>
<dbReference type="InterPro" id="IPR019734">
    <property type="entry name" value="TPR_rpt"/>
</dbReference>
<dbReference type="PANTHER" id="PTHR35807:SF1">
    <property type="entry name" value="TRANSCRIPTIONAL REGULATOR REDD"/>
    <property type="match status" value="1"/>
</dbReference>
<name>A0A1Q8CY44_9PSEU</name>
<keyword evidence="4" id="KW-0804">Transcription</keyword>
<dbReference type="PRINTS" id="PR00364">
    <property type="entry name" value="DISEASERSIST"/>
</dbReference>
<dbReference type="InterPro" id="IPR011990">
    <property type="entry name" value="TPR-like_helical_dom_sf"/>
</dbReference>
<gene>
    <name evidence="9" type="ORF">BU204_02690</name>
</gene>
<evidence type="ECO:0000313" key="10">
    <source>
        <dbReference type="Proteomes" id="UP000185596"/>
    </source>
</evidence>
<dbReference type="GO" id="GO:0000160">
    <property type="term" value="P:phosphorelay signal transduction system"/>
    <property type="evidence" value="ECO:0007669"/>
    <property type="project" value="InterPro"/>
</dbReference>
<comment type="caution">
    <text evidence="9">The sequence shown here is derived from an EMBL/GenBank/DDBJ whole genome shotgun (WGS) entry which is preliminary data.</text>
</comment>
<sequence>MTGGGGVELRLLGEMRLRAGGTSLDVGGRRQQAVLAALAVDAGRPVGIETLIDRVWDAAPPARARDLLYSRLSRLRQLVRQANAAAGEPVAKLERRPAGYVLDLDADLVDLHRFRRLVEHGRDPRLGDAQRSAALGEALALWRGTPLANLSGAWVEQVRDVWHQARLDALVQWARLCLRLGHAAEVIGVLQDVVAEHPLVEPLEVLLMRALRAAGRDAEALHRFAAVRQRLADELGTDPGAELRDLHQAILRGEPEPAPASARPVSPPVSPPAQLPPDTAVFTGRGSQLRHLDGLLAGVSAAGSTAVVISAVSGTAGVGKTALAVHWAHQVRDRFPDGQLYVNLRGFDPGGPPVAPAEAVRRFLDAFDVAPASVPVSPEAQVGLYRSLLADRRVLVVLDNARDTEQVRPLLPGAATCLVLVTSRQQLTGLIADGAHPITLDLLTVAEAREFLARRLGAHRVAAEPTAADRIATRCARLPLALAVVAARAATHPHFELAVLADELHQARDLTPFAGADPTADVRSVFSWSYRQLTSAAARLFQLLGLHPGPDIAVPAAAELADLAPPYVRPLLAELAHAHLLVEHRPGRYTFHDLLRAYAAEQAATLPARERQRALRRLVGHYLRTAYTADRILHPHRDPIEVPTGPHDPPALLPDEAAAWAWFSAEHPCLLAVQQLAAERCWHREVWQLAWTLDTFQYRRGRRQDLVTVWQAGLAAAQREGDTATVILAHRRLGHVCANAGRHDDALDQLGRALALANDSGDLPAEAHAHHALAWAWGRQGEDERALEHAASALDLYRALGQAVSEAAALNSVGWYSARLGHHERADTHLRAALELARRHGHREGEADTLDSLGYLAERCGQHDRALDHYQRARALLRGIGDTYGEADILERLGNAHTALGDHDQARQAWRQAHSLFQAQRRGADAERVQRRLDAARGEPGGGSSSSTARGTGAGGVVEIPREPAR</sequence>
<evidence type="ECO:0000256" key="3">
    <source>
        <dbReference type="ARBA" id="ARBA00023125"/>
    </source>
</evidence>
<dbReference type="InterPro" id="IPR001867">
    <property type="entry name" value="OmpR/PhoB-type_DNA-bd"/>
</dbReference>
<dbReference type="SUPFAM" id="SSF46894">
    <property type="entry name" value="C-terminal effector domain of the bipartite response regulators"/>
    <property type="match status" value="1"/>
</dbReference>
<dbReference type="InterPro" id="IPR036388">
    <property type="entry name" value="WH-like_DNA-bd_sf"/>
</dbReference>
<feature type="region of interest" description="Disordered" evidence="7">
    <location>
        <begin position="918"/>
        <end position="966"/>
    </location>
</feature>
<dbReference type="SMART" id="SM00862">
    <property type="entry name" value="Trans_reg_C"/>
    <property type="match status" value="1"/>
</dbReference>
<proteinExistence type="inferred from homology"/>
<keyword evidence="3 6" id="KW-0238">DNA-binding</keyword>
<dbReference type="PROSITE" id="PS51755">
    <property type="entry name" value="OMPR_PHOB"/>
    <property type="match status" value="1"/>
</dbReference>
<dbReference type="STRING" id="1912961.BU204_02690"/>
<dbReference type="PANTHER" id="PTHR35807">
    <property type="entry name" value="TRANSCRIPTIONAL REGULATOR REDD-RELATED"/>
    <property type="match status" value="1"/>
</dbReference>
<dbReference type="Pfam" id="PF13424">
    <property type="entry name" value="TPR_12"/>
    <property type="match status" value="2"/>
</dbReference>
<evidence type="ECO:0000256" key="5">
    <source>
        <dbReference type="PROSITE-ProRule" id="PRU00339"/>
    </source>
</evidence>
<dbReference type="SMART" id="SM01043">
    <property type="entry name" value="BTAD"/>
    <property type="match status" value="1"/>
</dbReference>
<dbReference type="Gene3D" id="1.25.40.10">
    <property type="entry name" value="Tetratricopeptide repeat domain"/>
    <property type="match status" value="2"/>
</dbReference>
<dbReference type="InterPro" id="IPR027417">
    <property type="entry name" value="P-loop_NTPase"/>
</dbReference>
<dbReference type="Gene3D" id="3.40.50.300">
    <property type="entry name" value="P-loop containing nucleotide triphosphate hydrolases"/>
    <property type="match status" value="1"/>
</dbReference>
<dbReference type="Proteomes" id="UP000185596">
    <property type="component" value="Unassembled WGS sequence"/>
</dbReference>
<dbReference type="SMART" id="SM00028">
    <property type="entry name" value="TPR"/>
    <property type="match status" value="5"/>
</dbReference>
<dbReference type="GO" id="GO:0006355">
    <property type="term" value="P:regulation of DNA-templated transcription"/>
    <property type="evidence" value="ECO:0007669"/>
    <property type="project" value="InterPro"/>
</dbReference>
<evidence type="ECO:0000256" key="2">
    <source>
        <dbReference type="ARBA" id="ARBA00023015"/>
    </source>
</evidence>
<dbReference type="Gene3D" id="1.10.10.10">
    <property type="entry name" value="Winged helix-like DNA-binding domain superfamily/Winged helix DNA-binding domain"/>
    <property type="match status" value="1"/>
</dbReference>
<keyword evidence="2" id="KW-0805">Transcription regulation</keyword>
<evidence type="ECO:0000313" key="9">
    <source>
        <dbReference type="EMBL" id="OLF19274.1"/>
    </source>
</evidence>
<dbReference type="AlphaFoldDB" id="A0A1Q8CY44"/>
<organism evidence="9 10">
    <name type="scientific">Actinophytocola xanthii</name>
    <dbReference type="NCBI Taxonomy" id="1912961"/>
    <lineage>
        <taxon>Bacteria</taxon>
        <taxon>Bacillati</taxon>
        <taxon>Actinomycetota</taxon>
        <taxon>Actinomycetes</taxon>
        <taxon>Pseudonocardiales</taxon>
        <taxon>Pseudonocardiaceae</taxon>
    </lineage>
</organism>
<dbReference type="SUPFAM" id="SSF52540">
    <property type="entry name" value="P-loop containing nucleoside triphosphate hydrolases"/>
    <property type="match status" value="1"/>
</dbReference>
<reference evidence="9 10" key="1">
    <citation type="submission" date="2016-12" db="EMBL/GenBank/DDBJ databases">
        <title>The draft genome sequence of Actinophytocola sp. 11-183.</title>
        <authorList>
            <person name="Wang W."/>
            <person name="Yuan L."/>
        </authorList>
    </citation>
    <scope>NUCLEOTIDE SEQUENCE [LARGE SCALE GENOMIC DNA]</scope>
    <source>
        <strain evidence="9 10">11-183</strain>
    </source>
</reference>
<protein>
    <recommendedName>
        <fullName evidence="8">OmpR/PhoB-type domain-containing protein</fullName>
    </recommendedName>
</protein>
<dbReference type="GO" id="GO:0003677">
    <property type="term" value="F:DNA binding"/>
    <property type="evidence" value="ECO:0007669"/>
    <property type="project" value="UniProtKB-UniRule"/>
</dbReference>
<feature type="domain" description="OmpR/PhoB-type" evidence="8">
    <location>
        <begin position="1"/>
        <end position="104"/>
    </location>
</feature>
<feature type="compositionally biased region" description="Basic and acidic residues" evidence="7">
    <location>
        <begin position="922"/>
        <end position="937"/>
    </location>
</feature>
<dbReference type="Pfam" id="PF03704">
    <property type="entry name" value="BTAD"/>
    <property type="match status" value="1"/>
</dbReference>
<dbReference type="PROSITE" id="PS50005">
    <property type="entry name" value="TPR"/>
    <property type="match status" value="1"/>
</dbReference>
<dbReference type="InterPro" id="IPR016032">
    <property type="entry name" value="Sig_transdc_resp-reg_C-effctor"/>
</dbReference>
<keyword evidence="10" id="KW-1185">Reference proteome</keyword>
<comment type="similarity">
    <text evidence="1">Belongs to the AfsR/DnrI/RedD regulatory family.</text>
</comment>
<feature type="repeat" description="TPR" evidence="5">
    <location>
        <begin position="887"/>
        <end position="920"/>
    </location>
</feature>
<evidence type="ECO:0000259" key="8">
    <source>
        <dbReference type="PROSITE" id="PS51755"/>
    </source>
</evidence>
<dbReference type="GO" id="GO:0043531">
    <property type="term" value="F:ADP binding"/>
    <property type="evidence" value="ECO:0007669"/>
    <property type="project" value="InterPro"/>
</dbReference>